<accession>A0A6C0E8G8</accession>
<reference evidence="1" key="1">
    <citation type="journal article" date="2020" name="Nature">
        <title>Giant virus diversity and host interactions through global metagenomics.</title>
        <authorList>
            <person name="Schulz F."/>
            <person name="Roux S."/>
            <person name="Paez-Espino D."/>
            <person name="Jungbluth S."/>
            <person name="Walsh D.A."/>
            <person name="Denef V.J."/>
            <person name="McMahon K.D."/>
            <person name="Konstantinidis K.T."/>
            <person name="Eloe-Fadrosh E.A."/>
            <person name="Kyrpides N.C."/>
            <person name="Woyke T."/>
        </authorList>
    </citation>
    <scope>NUCLEOTIDE SEQUENCE</scope>
    <source>
        <strain evidence="1">GVMAG-M-3300023179-150</strain>
    </source>
</reference>
<dbReference type="SUPFAM" id="SSF52058">
    <property type="entry name" value="L domain-like"/>
    <property type="match status" value="1"/>
</dbReference>
<name>A0A6C0E8G8_9ZZZZ</name>
<dbReference type="InterPro" id="IPR032675">
    <property type="entry name" value="LRR_dom_sf"/>
</dbReference>
<dbReference type="AlphaFoldDB" id="A0A6C0E8G8"/>
<proteinExistence type="predicted"/>
<dbReference type="EMBL" id="MN739755">
    <property type="protein sequence ID" value="QHT25098.1"/>
    <property type="molecule type" value="Genomic_DNA"/>
</dbReference>
<evidence type="ECO:0000313" key="1">
    <source>
        <dbReference type="EMBL" id="QHT25098.1"/>
    </source>
</evidence>
<dbReference type="Gene3D" id="3.80.10.10">
    <property type="entry name" value="Ribonuclease Inhibitor"/>
    <property type="match status" value="1"/>
</dbReference>
<sequence>MINIHLPVPDLDPEELIFELVVKINVNVLPNFYDKQYMWLRKLTIISPLIFNMDFLNAIPHIEDLIIFSKNLKEISRLGGLTYLNLLNLDNCDIKCVNDYPSYLKLVELYAKDQEDTDNHHFYNSKLLIGKNPFNFIPHISKYYPLPSLKDLASAQITFKDLHDDSINAICTSVKLNQCHSCKQIRFLNDCWMEKTLGFIMMYVKCKICYKCLVQEHLRNINKKNKPFGDHFNELLNDLNKIINFT</sequence>
<protein>
    <submittedName>
        <fullName evidence="1">Uncharacterized protein</fullName>
    </submittedName>
</protein>
<organism evidence="1">
    <name type="scientific">viral metagenome</name>
    <dbReference type="NCBI Taxonomy" id="1070528"/>
    <lineage>
        <taxon>unclassified sequences</taxon>
        <taxon>metagenomes</taxon>
        <taxon>organismal metagenomes</taxon>
    </lineage>
</organism>